<sequence length="26" mass="3055">MQMVLLVLSLCVGFYLLVALLWPERF</sequence>
<dbReference type="EMBL" id="CP021358">
    <property type="protein sequence ID" value="ART63195.1"/>
    <property type="molecule type" value="Genomic_DNA"/>
</dbReference>
<organism evidence="1 2">
    <name type="scientific">Kushneria marisflavi</name>
    <dbReference type="NCBI Taxonomy" id="157779"/>
    <lineage>
        <taxon>Bacteria</taxon>
        <taxon>Pseudomonadati</taxon>
        <taxon>Pseudomonadota</taxon>
        <taxon>Gammaproteobacteria</taxon>
        <taxon>Oceanospirillales</taxon>
        <taxon>Halomonadaceae</taxon>
        <taxon>Kushneria</taxon>
    </lineage>
</organism>
<name>A0A240UQ01_9GAMM</name>
<accession>A0A240UQ01</accession>
<gene>
    <name evidence="1" type="ORF">B9H00_09125</name>
</gene>
<evidence type="ECO:0000313" key="2">
    <source>
        <dbReference type="Proteomes" id="UP000194457"/>
    </source>
</evidence>
<proteinExistence type="predicted"/>
<keyword evidence="2" id="KW-1185">Reference proteome</keyword>
<dbReference type="KEGG" id="kma:B9H00_09125"/>
<dbReference type="Pfam" id="PF09604">
    <property type="entry name" value="Potass_KdpF"/>
    <property type="match status" value="1"/>
</dbReference>
<dbReference type="GO" id="GO:0005886">
    <property type="term" value="C:plasma membrane"/>
    <property type="evidence" value="ECO:0007669"/>
    <property type="project" value="InterPro"/>
</dbReference>
<protein>
    <submittedName>
        <fullName evidence="1">Potassium-transporting ATPase subunit F</fullName>
    </submittedName>
</protein>
<dbReference type="NCBIfam" id="TIGR02115">
    <property type="entry name" value="potass_kdpF"/>
    <property type="match status" value="1"/>
</dbReference>
<dbReference type="Proteomes" id="UP000194457">
    <property type="component" value="Chromosome"/>
</dbReference>
<dbReference type="GO" id="GO:0008556">
    <property type="term" value="F:P-type potassium transmembrane transporter activity"/>
    <property type="evidence" value="ECO:0007669"/>
    <property type="project" value="InterPro"/>
</dbReference>
<dbReference type="AlphaFoldDB" id="A0A240UQ01"/>
<dbReference type="RefSeq" id="WP_086900382.1">
    <property type="nucleotide sequence ID" value="NZ_CP021358.1"/>
</dbReference>
<evidence type="ECO:0000313" key="1">
    <source>
        <dbReference type="EMBL" id="ART63195.1"/>
    </source>
</evidence>
<dbReference type="InterPro" id="IPR011726">
    <property type="entry name" value="KdpF"/>
</dbReference>
<reference evidence="1 2" key="1">
    <citation type="submission" date="2017-05" db="EMBL/GenBank/DDBJ databases">
        <authorList>
            <person name="Song R."/>
            <person name="Chenine A.L."/>
            <person name="Ruprecht R.M."/>
        </authorList>
    </citation>
    <scope>NUCLEOTIDE SEQUENCE [LARGE SCALE GENOMIC DNA]</scope>
    <source>
        <strain evidence="1">SW32</strain>
    </source>
</reference>